<evidence type="ECO:0000313" key="1">
    <source>
        <dbReference type="EMBL" id="GIY51631.1"/>
    </source>
</evidence>
<organism evidence="1 2">
    <name type="scientific">Caerostris extrusa</name>
    <name type="common">Bark spider</name>
    <name type="synonym">Caerostris bankana</name>
    <dbReference type="NCBI Taxonomy" id="172846"/>
    <lineage>
        <taxon>Eukaryota</taxon>
        <taxon>Metazoa</taxon>
        <taxon>Ecdysozoa</taxon>
        <taxon>Arthropoda</taxon>
        <taxon>Chelicerata</taxon>
        <taxon>Arachnida</taxon>
        <taxon>Araneae</taxon>
        <taxon>Araneomorphae</taxon>
        <taxon>Entelegynae</taxon>
        <taxon>Araneoidea</taxon>
        <taxon>Araneidae</taxon>
        <taxon>Caerostris</taxon>
    </lineage>
</organism>
<keyword evidence="2" id="KW-1185">Reference proteome</keyword>
<protein>
    <submittedName>
        <fullName evidence="1">Uncharacterized protein</fullName>
    </submittedName>
</protein>
<gene>
    <name evidence="1" type="ORF">CEXT_340461</name>
</gene>
<dbReference type="Proteomes" id="UP001054945">
    <property type="component" value="Unassembled WGS sequence"/>
</dbReference>
<sequence>MGTDGRVSGTLALGATEVKKLPQNASGSYHLPSIHNSLGWNTMSFTGKHLSLQLHQCEIRQDDVYVSKLPSFGQH</sequence>
<proteinExistence type="predicted"/>
<dbReference type="AlphaFoldDB" id="A0AAV4U1M5"/>
<dbReference type="EMBL" id="BPLR01012134">
    <property type="protein sequence ID" value="GIY51631.1"/>
    <property type="molecule type" value="Genomic_DNA"/>
</dbReference>
<comment type="caution">
    <text evidence="1">The sequence shown here is derived from an EMBL/GenBank/DDBJ whole genome shotgun (WGS) entry which is preliminary data.</text>
</comment>
<name>A0AAV4U1M5_CAEEX</name>
<reference evidence="1 2" key="1">
    <citation type="submission" date="2021-06" db="EMBL/GenBank/DDBJ databases">
        <title>Caerostris extrusa draft genome.</title>
        <authorList>
            <person name="Kono N."/>
            <person name="Arakawa K."/>
        </authorList>
    </citation>
    <scope>NUCLEOTIDE SEQUENCE [LARGE SCALE GENOMIC DNA]</scope>
</reference>
<evidence type="ECO:0000313" key="2">
    <source>
        <dbReference type="Proteomes" id="UP001054945"/>
    </source>
</evidence>
<accession>A0AAV4U1M5</accession>